<dbReference type="Proteomes" id="UP000564573">
    <property type="component" value="Unassembled WGS sequence"/>
</dbReference>
<reference evidence="3 4" key="1">
    <citation type="submission" date="2020-08" db="EMBL/GenBank/DDBJ databases">
        <title>Sequencing the genomes of 1000 actinobacteria strains.</title>
        <authorList>
            <person name="Klenk H.-P."/>
        </authorList>
    </citation>
    <scope>NUCLEOTIDE SEQUENCE [LARGE SCALE GENOMIC DNA]</scope>
    <source>
        <strain evidence="3 4">DSM 45267</strain>
    </source>
</reference>
<protein>
    <submittedName>
        <fullName evidence="3">Sirohydrochlorin ferrochelatase</fullName>
    </submittedName>
</protein>
<keyword evidence="2" id="KW-0456">Lyase</keyword>
<keyword evidence="4" id="KW-1185">Reference proteome</keyword>
<gene>
    <name evidence="3" type="ORF">FB384_005023</name>
</gene>
<evidence type="ECO:0000313" key="4">
    <source>
        <dbReference type="Proteomes" id="UP000564573"/>
    </source>
</evidence>
<evidence type="ECO:0000313" key="3">
    <source>
        <dbReference type="EMBL" id="MBB3666063.1"/>
    </source>
</evidence>
<name>A0A839Y090_9PSEU</name>
<dbReference type="Gene3D" id="3.40.50.1400">
    <property type="match status" value="2"/>
</dbReference>
<dbReference type="CDD" id="cd03416">
    <property type="entry name" value="CbiX_SirB_N"/>
    <property type="match status" value="1"/>
</dbReference>
<evidence type="ECO:0000256" key="1">
    <source>
        <dbReference type="ARBA" id="ARBA00022723"/>
    </source>
</evidence>
<proteinExistence type="predicted"/>
<sequence length="250" mass="25476">MTVAHPPLLIVAHGSRDSRSAATVRALAEVVRAHSPGADVRVAFLDLSAPSVGTALSGLYAEGHRHVVAVPLLLGHAYHARVDLPALVDEVTGSLPRLSVTVADVLGPDPLLEDVALDRLAAAGADLDDPDLGVVLAAVGSSHDAANDVVARIARGWDGRRGARVAAAFASTARPDVPAAIARLRAHGARRFAVASWFFAPGLLPDRIAALAAESAPDAVLAAPLGTDPRVATVVLDRYADALTGAAASA</sequence>
<dbReference type="GO" id="GO:0046872">
    <property type="term" value="F:metal ion binding"/>
    <property type="evidence" value="ECO:0007669"/>
    <property type="project" value="UniProtKB-KW"/>
</dbReference>
<dbReference type="InterPro" id="IPR002762">
    <property type="entry name" value="CbiX-like"/>
</dbReference>
<organism evidence="3 4">
    <name type="scientific">Prauserella sediminis</name>
    <dbReference type="NCBI Taxonomy" id="577680"/>
    <lineage>
        <taxon>Bacteria</taxon>
        <taxon>Bacillati</taxon>
        <taxon>Actinomycetota</taxon>
        <taxon>Actinomycetes</taxon>
        <taxon>Pseudonocardiales</taxon>
        <taxon>Pseudonocardiaceae</taxon>
        <taxon>Prauserella</taxon>
        <taxon>Prauserella salsuginis group</taxon>
    </lineage>
</organism>
<comment type="caution">
    <text evidence="3">The sequence shown here is derived from an EMBL/GenBank/DDBJ whole genome shotgun (WGS) entry which is preliminary data.</text>
</comment>
<dbReference type="CDD" id="cd03414">
    <property type="entry name" value="CbiX_SirB_C"/>
    <property type="match status" value="1"/>
</dbReference>
<dbReference type="AlphaFoldDB" id="A0A839Y090"/>
<dbReference type="GO" id="GO:0016829">
    <property type="term" value="F:lyase activity"/>
    <property type="evidence" value="ECO:0007669"/>
    <property type="project" value="UniProtKB-KW"/>
</dbReference>
<accession>A0A839Y090</accession>
<dbReference type="PANTHER" id="PTHR33542">
    <property type="entry name" value="SIROHYDROCHLORIN FERROCHELATASE, CHLOROPLASTIC"/>
    <property type="match status" value="1"/>
</dbReference>
<keyword evidence="1" id="KW-0479">Metal-binding</keyword>
<dbReference type="EMBL" id="JACIBS010000010">
    <property type="protein sequence ID" value="MBB3666063.1"/>
    <property type="molecule type" value="Genomic_DNA"/>
</dbReference>
<dbReference type="Pfam" id="PF01903">
    <property type="entry name" value="CbiX"/>
    <property type="match status" value="2"/>
</dbReference>
<dbReference type="SUPFAM" id="SSF53800">
    <property type="entry name" value="Chelatase"/>
    <property type="match status" value="1"/>
</dbReference>
<dbReference type="InterPro" id="IPR050963">
    <property type="entry name" value="Sirohydro_Cobaltochel/CbiX"/>
</dbReference>
<dbReference type="PANTHER" id="PTHR33542:SF5">
    <property type="entry name" value="FERROCHELATASE CHE1"/>
    <property type="match status" value="1"/>
</dbReference>
<evidence type="ECO:0000256" key="2">
    <source>
        <dbReference type="ARBA" id="ARBA00023239"/>
    </source>
</evidence>